<name>A0A4Y2U1G4_ARAVE</name>
<evidence type="ECO:0000259" key="2">
    <source>
        <dbReference type="Pfam" id="PF04494"/>
    </source>
</evidence>
<dbReference type="InterPro" id="IPR037264">
    <property type="entry name" value="TFIID_NTD2_sf"/>
</dbReference>
<accession>A0A4Y2U1G4</accession>
<feature type="domain" description="TFIID subunit TAF5 NTD2" evidence="2">
    <location>
        <begin position="28"/>
        <end position="70"/>
    </location>
</feature>
<proteinExistence type="predicted"/>
<keyword evidence="1" id="KW-1133">Transmembrane helix</keyword>
<keyword evidence="1" id="KW-0472">Membrane</keyword>
<reference evidence="3 4" key="1">
    <citation type="journal article" date="2019" name="Sci. Rep.">
        <title>Orb-weaving spider Araneus ventricosus genome elucidates the spidroin gene catalogue.</title>
        <authorList>
            <person name="Kono N."/>
            <person name="Nakamura H."/>
            <person name="Ohtoshi R."/>
            <person name="Moran D.A.P."/>
            <person name="Shinohara A."/>
            <person name="Yoshida Y."/>
            <person name="Fujiwara M."/>
            <person name="Mori M."/>
            <person name="Tomita M."/>
            <person name="Arakawa K."/>
        </authorList>
    </citation>
    <scope>NUCLEOTIDE SEQUENCE [LARGE SCALE GENOMIC DNA]</scope>
</reference>
<dbReference type="SUPFAM" id="SSF160897">
    <property type="entry name" value="Taf5 N-terminal domain-like"/>
    <property type="match status" value="1"/>
</dbReference>
<sequence length="73" mass="8301">MSSVHVKEGSNASSKMVTPASSIDFSLVIKEYSGLITFVNETPPPGNHQLSHFLFPFYVYIYLFLLKNQKFKE</sequence>
<gene>
    <name evidence="3" type="ORF">AVEN_41313_1</name>
</gene>
<feature type="transmembrane region" description="Helical" evidence="1">
    <location>
        <begin position="50"/>
        <end position="66"/>
    </location>
</feature>
<keyword evidence="4" id="KW-1185">Reference proteome</keyword>
<evidence type="ECO:0000313" key="3">
    <source>
        <dbReference type="EMBL" id="GBO06845.1"/>
    </source>
</evidence>
<evidence type="ECO:0000313" key="4">
    <source>
        <dbReference type="Proteomes" id="UP000499080"/>
    </source>
</evidence>
<dbReference type="InterPro" id="IPR007582">
    <property type="entry name" value="TFIID_NTD2"/>
</dbReference>
<dbReference type="AlphaFoldDB" id="A0A4Y2U1G4"/>
<comment type="caution">
    <text evidence="3">The sequence shown here is derived from an EMBL/GenBank/DDBJ whole genome shotgun (WGS) entry which is preliminary data.</text>
</comment>
<feature type="non-terminal residue" evidence="3">
    <location>
        <position position="73"/>
    </location>
</feature>
<organism evidence="3 4">
    <name type="scientific">Araneus ventricosus</name>
    <name type="common">Orbweaver spider</name>
    <name type="synonym">Epeira ventricosa</name>
    <dbReference type="NCBI Taxonomy" id="182803"/>
    <lineage>
        <taxon>Eukaryota</taxon>
        <taxon>Metazoa</taxon>
        <taxon>Ecdysozoa</taxon>
        <taxon>Arthropoda</taxon>
        <taxon>Chelicerata</taxon>
        <taxon>Arachnida</taxon>
        <taxon>Araneae</taxon>
        <taxon>Araneomorphae</taxon>
        <taxon>Entelegynae</taxon>
        <taxon>Araneoidea</taxon>
        <taxon>Araneidae</taxon>
        <taxon>Araneus</taxon>
    </lineage>
</organism>
<dbReference type="Proteomes" id="UP000499080">
    <property type="component" value="Unassembled WGS sequence"/>
</dbReference>
<dbReference type="Gene3D" id="1.25.40.500">
    <property type="entry name" value="TFIID subunit TAF5, NTD2 domain"/>
    <property type="match status" value="1"/>
</dbReference>
<evidence type="ECO:0000256" key="1">
    <source>
        <dbReference type="SAM" id="Phobius"/>
    </source>
</evidence>
<keyword evidence="1" id="KW-0812">Transmembrane</keyword>
<protein>
    <recommendedName>
        <fullName evidence="2">TFIID subunit TAF5 NTD2 domain-containing protein</fullName>
    </recommendedName>
</protein>
<dbReference type="EMBL" id="BGPR01033057">
    <property type="protein sequence ID" value="GBO06845.1"/>
    <property type="molecule type" value="Genomic_DNA"/>
</dbReference>
<dbReference type="Pfam" id="PF04494">
    <property type="entry name" value="TFIID_NTD2"/>
    <property type="match status" value="1"/>
</dbReference>